<comment type="caution">
    <text evidence="3">The sequence shown here is derived from an EMBL/GenBank/DDBJ whole genome shotgun (WGS) entry which is preliminary data.</text>
</comment>
<evidence type="ECO:0000313" key="4">
    <source>
        <dbReference type="Proteomes" id="UP000664795"/>
    </source>
</evidence>
<keyword evidence="1" id="KW-0732">Signal</keyword>
<feature type="signal peptide" evidence="1">
    <location>
        <begin position="1"/>
        <end position="23"/>
    </location>
</feature>
<evidence type="ECO:0000256" key="1">
    <source>
        <dbReference type="SAM" id="SignalP"/>
    </source>
</evidence>
<evidence type="ECO:0000259" key="2">
    <source>
        <dbReference type="Pfam" id="PF01425"/>
    </source>
</evidence>
<dbReference type="Proteomes" id="UP000664795">
    <property type="component" value="Unassembled WGS sequence"/>
</dbReference>
<dbReference type="InterPro" id="IPR036928">
    <property type="entry name" value="AS_sf"/>
</dbReference>
<feature type="domain" description="Amidase" evidence="2">
    <location>
        <begin position="68"/>
        <end position="516"/>
    </location>
</feature>
<evidence type="ECO:0000313" key="3">
    <source>
        <dbReference type="EMBL" id="MBO0932350.1"/>
    </source>
</evidence>
<accession>A0A939K1K0</accession>
<dbReference type="PANTHER" id="PTHR42678:SF34">
    <property type="entry name" value="OS04G0183300 PROTEIN"/>
    <property type="match status" value="1"/>
</dbReference>
<dbReference type="NCBIfam" id="NF006006">
    <property type="entry name" value="PRK08137.1"/>
    <property type="match status" value="1"/>
</dbReference>
<dbReference type="SUPFAM" id="SSF75304">
    <property type="entry name" value="Amidase signature (AS) enzymes"/>
    <property type="match status" value="1"/>
</dbReference>
<dbReference type="Gene3D" id="3.90.1300.10">
    <property type="entry name" value="Amidase signature (AS) domain"/>
    <property type="match status" value="1"/>
</dbReference>
<keyword evidence="4" id="KW-1185">Reference proteome</keyword>
<sequence length="543" mass="57271">MNRRNFIKNSSAISLTASALTVAACTTTDNKTQSAANTTTFADDFALNEVSIGELQQQMQSGKYSSADITKLYLDRIQAVDKNGPGLNSVIEVNPDAMAMAEAMDNERKAGKIRGPLHGIPILIKDNIDTADKMMTTAGSLALEGHKAANDAFVIRQLRNAGAVLLGKTNLSEWANFRSTRSSSGWSSRGGQTRNPYVLDRSPCGSSSGSGAAVAANLCAVAVGTETDGSVIAPSSFCGIVGIKPTVGLVSRSGIIPISTTQDTAGPMARTVTDAAILLGAMTGVDPADAVTAESKGKAAPDYTKFLTDKGLTGKRIGVEKSFLKGHEGVVGLYKQAIDVLKKQGATVVEVDLLKTLNDIGGAEFTVLQYEFKDGLNKYLATAKAGVSSLADVITFNKKNADKAMPFFQQETLESSQAKGDLASKEYTEAVAKTRSTRQRIDQLMAANKLDAICGTSIGFAGNIDLINGDYDTGFYFCPPAAMAGYPHITVPMGTVHSLPVGFSFMAGAYQEGPLLTIAYGYEQASKKRTKPTFIKSLIPGVM</sequence>
<proteinExistence type="predicted"/>
<reference evidence="3 4" key="1">
    <citation type="submission" date="2021-03" db="EMBL/GenBank/DDBJ databases">
        <title>Fibrella sp. HMF5036 genome sequencing and assembly.</title>
        <authorList>
            <person name="Kang H."/>
            <person name="Kim H."/>
            <person name="Bae S."/>
            <person name="Joh K."/>
        </authorList>
    </citation>
    <scope>NUCLEOTIDE SEQUENCE [LARGE SCALE GENOMIC DNA]</scope>
    <source>
        <strain evidence="3 4">HMF5036</strain>
    </source>
</reference>
<name>A0A939K1K0_9BACT</name>
<dbReference type="Pfam" id="PF01425">
    <property type="entry name" value="Amidase"/>
    <property type="match status" value="1"/>
</dbReference>
<dbReference type="EMBL" id="JAFMYU010000011">
    <property type="protein sequence ID" value="MBO0932350.1"/>
    <property type="molecule type" value="Genomic_DNA"/>
</dbReference>
<dbReference type="GO" id="GO:0004040">
    <property type="term" value="F:amidase activity"/>
    <property type="evidence" value="ECO:0007669"/>
    <property type="project" value="UniProtKB-EC"/>
</dbReference>
<dbReference type="RefSeq" id="WP_207336313.1">
    <property type="nucleotide sequence ID" value="NZ_JAFMYU010000011.1"/>
</dbReference>
<dbReference type="NCBIfam" id="NF005300">
    <property type="entry name" value="PRK06828.1"/>
    <property type="match status" value="1"/>
</dbReference>
<feature type="chain" id="PRO_5037244527" evidence="1">
    <location>
        <begin position="24"/>
        <end position="543"/>
    </location>
</feature>
<organism evidence="3 4">
    <name type="scientific">Fibrella aquatilis</name>
    <dbReference type="NCBI Taxonomy" id="2817059"/>
    <lineage>
        <taxon>Bacteria</taxon>
        <taxon>Pseudomonadati</taxon>
        <taxon>Bacteroidota</taxon>
        <taxon>Cytophagia</taxon>
        <taxon>Cytophagales</taxon>
        <taxon>Spirosomataceae</taxon>
        <taxon>Fibrella</taxon>
    </lineage>
</organism>
<dbReference type="InterPro" id="IPR023631">
    <property type="entry name" value="Amidase_dom"/>
</dbReference>
<dbReference type="PROSITE" id="PS51257">
    <property type="entry name" value="PROKAR_LIPOPROTEIN"/>
    <property type="match status" value="1"/>
</dbReference>
<protein>
    <submittedName>
        <fullName evidence="3">Amidase</fullName>
        <ecNumber evidence="3">3.5.1.4</ecNumber>
    </submittedName>
</protein>
<dbReference type="PANTHER" id="PTHR42678">
    <property type="entry name" value="AMIDASE"/>
    <property type="match status" value="1"/>
</dbReference>
<gene>
    <name evidence="3" type="ORF">J2I48_15165</name>
</gene>
<keyword evidence="3" id="KW-0378">Hydrolase</keyword>
<dbReference type="AlphaFoldDB" id="A0A939K1K0"/>
<dbReference type="EC" id="3.5.1.4" evidence="3"/>